<keyword evidence="1" id="KW-0812">Transmembrane</keyword>
<keyword evidence="5" id="KW-1185">Reference proteome</keyword>
<organism evidence="4 5">
    <name type="scientific">Aquiflexum balticum DSM 16537</name>
    <dbReference type="NCBI Taxonomy" id="758820"/>
    <lineage>
        <taxon>Bacteria</taxon>
        <taxon>Pseudomonadati</taxon>
        <taxon>Bacteroidota</taxon>
        <taxon>Cytophagia</taxon>
        <taxon>Cytophagales</taxon>
        <taxon>Cyclobacteriaceae</taxon>
        <taxon>Aquiflexum</taxon>
    </lineage>
</organism>
<sequence>MKKLLILFCFLPVALSAQETTYRYFSYTEFFKMIEEEKDSVFRFENAIIQPDLEKDSLFMLKPFGIPVREELLIVDKELILDNVHFQNPLYFGPGNYSRGYLAKIHFTKNVSIRNTAALHFSNCQFDGPVQIAGTGFFCSLLDQLEQEQQVIDNIRIENSEFRQGLSLFFNCNYQESKGNTSIQLSENVFWPNDEGNITRLRGKTSLSAIGHQFGDFLIYENEFKEEGFVLLMTSGNLLVVSENRFGNSLLNLITGRPESNFFLDIEKNEIFKKVIFQPSGYSPNQIIEFSQFKGGIRFGESYGMFLSEQYPRDSEIKRPTELELYHSDSLQSLYEEVFLVENPDAYLSETTNLGMLFNHYKNLHQTKFANQIYIRLKDLETKRLGFEYKADPSFDTFFTWKINQFLKLFSDYGTKPSKAIVFSVYVIFAFALIYLLFPNSWDAHGKNRIVDRYRFFFKYLQRNAGIHEVYLEEKKLDLLGYEEFKSIITNSEKSVPRFFSVTALPLYQWAVSGTQISAKILSKVDILKGTWEDLPAGQKAWKSFLLVGGFLIALVYDLLIKVLNALMLSINTFTTLGFGEIPIKGLPRYLAIIQGFIGWFMLTIFSVSLISQLLN</sequence>
<proteinExistence type="predicted"/>
<dbReference type="InterPro" id="IPR013099">
    <property type="entry name" value="K_chnl_dom"/>
</dbReference>
<evidence type="ECO:0000256" key="1">
    <source>
        <dbReference type="SAM" id="Phobius"/>
    </source>
</evidence>
<evidence type="ECO:0000313" key="4">
    <source>
        <dbReference type="EMBL" id="SMD42819.1"/>
    </source>
</evidence>
<dbReference type="RefSeq" id="WP_084119580.1">
    <property type="nucleotide sequence ID" value="NZ_LT838813.1"/>
</dbReference>
<dbReference type="OrthoDB" id="840832at2"/>
<feature type="transmembrane region" description="Helical" evidence="1">
    <location>
        <begin position="545"/>
        <end position="570"/>
    </location>
</feature>
<dbReference type="Pfam" id="PF07885">
    <property type="entry name" value="Ion_trans_2"/>
    <property type="match status" value="1"/>
</dbReference>
<reference evidence="5" key="1">
    <citation type="submission" date="2017-04" db="EMBL/GenBank/DDBJ databases">
        <authorList>
            <person name="Varghese N."/>
            <person name="Submissions S."/>
        </authorList>
    </citation>
    <scope>NUCLEOTIDE SEQUENCE [LARGE SCALE GENOMIC DNA]</scope>
    <source>
        <strain evidence="5">DSM 16537</strain>
    </source>
</reference>
<feature type="domain" description="Potassium channel" evidence="3">
    <location>
        <begin position="551"/>
        <end position="612"/>
    </location>
</feature>
<accession>A0A1W2H1Q7</accession>
<feature type="signal peptide" evidence="2">
    <location>
        <begin position="1"/>
        <end position="19"/>
    </location>
</feature>
<dbReference type="AlphaFoldDB" id="A0A1W2H1Q7"/>
<gene>
    <name evidence="4" type="ORF">SAMN00777080_1384</name>
</gene>
<evidence type="ECO:0000256" key="2">
    <source>
        <dbReference type="SAM" id="SignalP"/>
    </source>
</evidence>
<feature type="transmembrane region" description="Helical" evidence="1">
    <location>
        <begin position="420"/>
        <end position="438"/>
    </location>
</feature>
<feature type="chain" id="PRO_5010748243" evidence="2">
    <location>
        <begin position="20"/>
        <end position="616"/>
    </location>
</feature>
<dbReference type="SUPFAM" id="SSF51126">
    <property type="entry name" value="Pectin lyase-like"/>
    <property type="match status" value="1"/>
</dbReference>
<dbReference type="Proteomes" id="UP000192333">
    <property type="component" value="Chromosome I"/>
</dbReference>
<evidence type="ECO:0000313" key="5">
    <source>
        <dbReference type="Proteomes" id="UP000192333"/>
    </source>
</evidence>
<dbReference type="STRING" id="758820.SAMN00777080_1384"/>
<dbReference type="EMBL" id="LT838813">
    <property type="protein sequence ID" value="SMD42819.1"/>
    <property type="molecule type" value="Genomic_DNA"/>
</dbReference>
<protein>
    <submittedName>
        <fullName evidence="4">Ion channel</fullName>
    </submittedName>
</protein>
<evidence type="ECO:0000259" key="3">
    <source>
        <dbReference type="Pfam" id="PF07885"/>
    </source>
</evidence>
<dbReference type="SUPFAM" id="SSF81324">
    <property type="entry name" value="Voltage-gated potassium channels"/>
    <property type="match status" value="1"/>
</dbReference>
<keyword evidence="1" id="KW-0472">Membrane</keyword>
<keyword evidence="1" id="KW-1133">Transmembrane helix</keyword>
<name>A0A1W2H1Q7_9BACT</name>
<feature type="transmembrane region" description="Helical" evidence="1">
    <location>
        <begin position="590"/>
        <end position="611"/>
    </location>
</feature>
<keyword evidence="2" id="KW-0732">Signal</keyword>
<dbReference type="InterPro" id="IPR011050">
    <property type="entry name" value="Pectin_lyase_fold/virulence"/>
</dbReference>